<dbReference type="Proteomes" id="UP000276133">
    <property type="component" value="Unassembled WGS sequence"/>
</dbReference>
<organism evidence="2 3">
    <name type="scientific">Brachionus plicatilis</name>
    <name type="common">Marine rotifer</name>
    <name type="synonym">Brachionus muelleri</name>
    <dbReference type="NCBI Taxonomy" id="10195"/>
    <lineage>
        <taxon>Eukaryota</taxon>
        <taxon>Metazoa</taxon>
        <taxon>Spiralia</taxon>
        <taxon>Gnathifera</taxon>
        <taxon>Rotifera</taxon>
        <taxon>Eurotatoria</taxon>
        <taxon>Monogononta</taxon>
        <taxon>Pseudotrocha</taxon>
        <taxon>Ploima</taxon>
        <taxon>Brachionidae</taxon>
        <taxon>Brachionus</taxon>
    </lineage>
</organism>
<evidence type="ECO:0000313" key="2">
    <source>
        <dbReference type="EMBL" id="RNA22320.1"/>
    </source>
</evidence>
<comment type="caution">
    <text evidence="2">The sequence shown here is derived from an EMBL/GenBank/DDBJ whole genome shotgun (WGS) entry which is preliminary data.</text>
</comment>
<sequence length="66" mass="7768">MINKLNFLSFDILSFFLINFLFFMLETDLGKSQKKSHFKYPSLSVCSSRLLDRFQLVEIVKSIDLT</sequence>
<evidence type="ECO:0000313" key="3">
    <source>
        <dbReference type="Proteomes" id="UP000276133"/>
    </source>
</evidence>
<protein>
    <submittedName>
        <fullName evidence="2">Uncharacterized protein</fullName>
    </submittedName>
</protein>
<gene>
    <name evidence="2" type="ORF">BpHYR1_034588</name>
</gene>
<proteinExistence type="predicted"/>
<accession>A0A3M7RFM9</accession>
<name>A0A3M7RFM9_BRAPC</name>
<evidence type="ECO:0000256" key="1">
    <source>
        <dbReference type="SAM" id="Phobius"/>
    </source>
</evidence>
<keyword evidence="3" id="KW-1185">Reference proteome</keyword>
<reference evidence="2 3" key="1">
    <citation type="journal article" date="2018" name="Sci. Rep.">
        <title>Genomic signatures of local adaptation to the degree of environmental predictability in rotifers.</title>
        <authorList>
            <person name="Franch-Gras L."/>
            <person name="Hahn C."/>
            <person name="Garcia-Roger E.M."/>
            <person name="Carmona M.J."/>
            <person name="Serra M."/>
            <person name="Gomez A."/>
        </authorList>
    </citation>
    <scope>NUCLEOTIDE SEQUENCE [LARGE SCALE GENOMIC DNA]</scope>
    <source>
        <strain evidence="2">HYR1</strain>
    </source>
</reference>
<dbReference type="EMBL" id="REGN01003489">
    <property type="protein sequence ID" value="RNA22320.1"/>
    <property type="molecule type" value="Genomic_DNA"/>
</dbReference>
<dbReference type="AlphaFoldDB" id="A0A3M7RFM9"/>
<feature type="transmembrane region" description="Helical" evidence="1">
    <location>
        <begin position="6"/>
        <end position="25"/>
    </location>
</feature>
<keyword evidence="1" id="KW-0472">Membrane</keyword>
<keyword evidence="1" id="KW-1133">Transmembrane helix</keyword>
<keyword evidence="1" id="KW-0812">Transmembrane</keyword>